<keyword evidence="2" id="KW-1185">Reference proteome</keyword>
<protein>
    <submittedName>
        <fullName evidence="1">Uncharacterized protein</fullName>
    </submittedName>
</protein>
<dbReference type="KEGG" id="vg:40102974"/>
<evidence type="ECO:0000313" key="2">
    <source>
        <dbReference type="Proteomes" id="UP000272155"/>
    </source>
</evidence>
<dbReference type="OrthoDB" id="37864at10239"/>
<sequence length="111" mass="12264">MYQMALGILLCDIFLTGSYQPGIIARAVETTMGEMEAADAGLTYSYAYDQVYGDLHTYLEDTIHNPINLEPLSSLVSLYGTGEIYTVQHSLCNASIILLVTPQPIRKFTSH</sequence>
<reference evidence="1 2" key="1">
    <citation type="submission" date="2012-11" db="EMBL/GenBank/DDBJ databases">
        <title>Complete genome sequence of a novel phiKZ-like Vibrio phage.</title>
        <authorList>
            <person name="Luo Z."/>
            <person name="Yu Y."/>
        </authorList>
    </citation>
    <scope>NUCLEOTIDE SEQUENCE [LARGE SCALE GENOMIC DNA]</scope>
</reference>
<dbReference type="EMBL" id="KC131130">
    <property type="protein sequence ID" value="AGB07212.1"/>
    <property type="molecule type" value="Genomic_DNA"/>
</dbReference>
<organism evidence="1 2">
    <name type="scientific">Vibrio phage VP4B</name>
    <dbReference type="NCBI Taxonomy" id="1262540"/>
    <lineage>
        <taxon>Viruses</taxon>
        <taxon>Duplodnaviria</taxon>
        <taxon>Heunggongvirae</taxon>
        <taxon>Uroviricota</taxon>
        <taxon>Caudoviricetes</taxon>
        <taxon>Chimalliviridae</taxon>
        <taxon>Gorgonvirinae</taxon>
        <taxon>Tidunavirus</taxon>
        <taxon>Tidunavirus VP4B</taxon>
    </lineage>
</organism>
<accession>V9LZD6</accession>
<dbReference type="RefSeq" id="YP_009626074.1">
    <property type="nucleotide sequence ID" value="NC_042136.1"/>
</dbReference>
<dbReference type="GeneID" id="40102974"/>
<evidence type="ECO:0000313" key="1">
    <source>
        <dbReference type="EMBL" id="AGB07212.1"/>
    </source>
</evidence>
<name>V9LZD6_9CAUD</name>
<proteinExistence type="predicted"/>
<dbReference type="Proteomes" id="UP000272155">
    <property type="component" value="Segment"/>
</dbReference>